<dbReference type="eggNOG" id="COG3290">
    <property type="taxonomic scope" value="Bacteria"/>
</dbReference>
<evidence type="ECO:0000256" key="7">
    <source>
        <dbReference type="PROSITE-ProRule" id="PRU00169"/>
    </source>
</evidence>
<protein>
    <recommendedName>
        <fullName evidence="3">histidine kinase</fullName>
        <ecNumber evidence="3">2.7.13.3</ecNumber>
    </recommendedName>
</protein>
<dbReference type="PANTHER" id="PTHR43065:SF42">
    <property type="entry name" value="TWO-COMPONENT SENSOR PPRA"/>
    <property type="match status" value="1"/>
</dbReference>
<dbReference type="InterPro" id="IPR021796">
    <property type="entry name" value="Tll0287-like_dom"/>
</dbReference>
<comment type="subcellular location">
    <subcellularLocation>
        <location evidence="2">Membrane</location>
    </subcellularLocation>
</comment>
<feature type="domain" description="Histidine kinase" evidence="8">
    <location>
        <begin position="461"/>
        <end position="677"/>
    </location>
</feature>
<gene>
    <name evidence="13" type="ORF">SCABRO_02795</name>
</gene>
<dbReference type="Pfam" id="PF11845">
    <property type="entry name" value="Tll0287-like"/>
    <property type="match status" value="1"/>
</dbReference>
<dbReference type="InterPro" id="IPR000014">
    <property type="entry name" value="PAS"/>
</dbReference>
<dbReference type="Pfam" id="PF13426">
    <property type="entry name" value="PAS_9"/>
    <property type="match status" value="1"/>
</dbReference>
<dbReference type="InterPro" id="IPR005467">
    <property type="entry name" value="His_kinase_dom"/>
</dbReference>
<dbReference type="InterPro" id="IPR003660">
    <property type="entry name" value="HAMP_dom"/>
</dbReference>
<dbReference type="InterPro" id="IPR035965">
    <property type="entry name" value="PAS-like_dom_sf"/>
</dbReference>
<dbReference type="SMART" id="SM00388">
    <property type="entry name" value="HisKA"/>
    <property type="match status" value="1"/>
</dbReference>
<comment type="caution">
    <text evidence="13">The sequence shown here is derived from an EMBL/GenBank/DDBJ whole genome shotgun (WGS) entry which is preliminary data.</text>
</comment>
<dbReference type="CDD" id="cd17546">
    <property type="entry name" value="REC_hyHK_CKI1_RcsC-like"/>
    <property type="match status" value="1"/>
</dbReference>
<evidence type="ECO:0000256" key="4">
    <source>
        <dbReference type="ARBA" id="ARBA00022553"/>
    </source>
</evidence>
<evidence type="ECO:0000313" key="13">
    <source>
        <dbReference type="EMBL" id="KHE91474.1"/>
    </source>
</evidence>
<proteinExistence type="predicted"/>
<comment type="catalytic activity">
    <reaction evidence="1">
        <text>ATP + protein L-histidine = ADP + protein N-phospho-L-histidine.</text>
        <dbReference type="EC" id="2.7.13.3"/>
    </reaction>
</comment>
<dbReference type="SUPFAM" id="SSF55874">
    <property type="entry name" value="ATPase domain of HSP90 chaperone/DNA topoisomerase II/histidine kinase"/>
    <property type="match status" value="1"/>
</dbReference>
<dbReference type="AlphaFoldDB" id="A0A0B0EFW3"/>
<dbReference type="SUPFAM" id="SSF52172">
    <property type="entry name" value="CheY-like"/>
    <property type="match status" value="1"/>
</dbReference>
<dbReference type="InterPro" id="IPR003661">
    <property type="entry name" value="HisK_dim/P_dom"/>
</dbReference>
<reference evidence="13 14" key="1">
    <citation type="submission" date="2014-10" db="EMBL/GenBank/DDBJ databases">
        <title>Draft genome of anammox bacterium scalindua brodae, obtained using differential coverage binning of sequence data from two enrichment reactors.</title>
        <authorList>
            <person name="Speth D.R."/>
            <person name="Russ L."/>
            <person name="Kartal B."/>
            <person name="Op den Camp H.J."/>
            <person name="Dutilh B.E."/>
            <person name="Jetten M.S."/>
        </authorList>
    </citation>
    <scope>NUCLEOTIDE SEQUENCE [LARGE SCALE GENOMIC DNA]</scope>
    <source>
        <strain evidence="13">RU1</strain>
    </source>
</reference>
<dbReference type="eggNOG" id="COG4191">
    <property type="taxonomic scope" value="Bacteria"/>
</dbReference>
<dbReference type="Gene3D" id="1.10.287.130">
    <property type="match status" value="1"/>
</dbReference>
<dbReference type="Gene3D" id="3.30.450.20">
    <property type="entry name" value="PAS domain"/>
    <property type="match status" value="2"/>
</dbReference>
<evidence type="ECO:0000256" key="5">
    <source>
        <dbReference type="ARBA" id="ARBA00022679"/>
    </source>
</evidence>
<feature type="domain" description="Response regulatory" evidence="9">
    <location>
        <begin position="711"/>
        <end position="831"/>
    </location>
</feature>
<dbReference type="InterPro" id="IPR036097">
    <property type="entry name" value="HisK_dim/P_sf"/>
</dbReference>
<dbReference type="GO" id="GO:0016020">
    <property type="term" value="C:membrane"/>
    <property type="evidence" value="ECO:0007669"/>
    <property type="project" value="UniProtKB-SubCell"/>
</dbReference>
<dbReference type="Pfam" id="PF00672">
    <property type="entry name" value="HAMP"/>
    <property type="match status" value="1"/>
</dbReference>
<dbReference type="InterPro" id="IPR036890">
    <property type="entry name" value="HATPase_C_sf"/>
</dbReference>
<dbReference type="eggNOG" id="COG0784">
    <property type="taxonomic scope" value="Bacteria"/>
</dbReference>
<dbReference type="PROSITE" id="PS50112">
    <property type="entry name" value="PAS"/>
    <property type="match status" value="1"/>
</dbReference>
<keyword evidence="5" id="KW-0808">Transferase</keyword>
<dbReference type="EC" id="2.7.13.3" evidence="3"/>
<feature type="domain" description="HAMP" evidence="12">
    <location>
        <begin position="146"/>
        <end position="197"/>
    </location>
</feature>
<dbReference type="Proteomes" id="UP000030652">
    <property type="component" value="Unassembled WGS sequence"/>
</dbReference>
<evidence type="ECO:0000259" key="8">
    <source>
        <dbReference type="PROSITE" id="PS50109"/>
    </source>
</evidence>
<feature type="modified residue" description="4-aspartylphosphate" evidence="7">
    <location>
        <position position="765"/>
    </location>
</feature>
<evidence type="ECO:0000259" key="10">
    <source>
        <dbReference type="PROSITE" id="PS50112"/>
    </source>
</evidence>
<evidence type="ECO:0000256" key="6">
    <source>
        <dbReference type="ARBA" id="ARBA00022777"/>
    </source>
</evidence>
<dbReference type="InterPro" id="IPR000700">
    <property type="entry name" value="PAS-assoc_C"/>
</dbReference>
<dbReference type="EMBL" id="JRYO01000195">
    <property type="protein sequence ID" value="KHE91474.1"/>
    <property type="molecule type" value="Genomic_DNA"/>
</dbReference>
<dbReference type="PROSITE" id="PS50110">
    <property type="entry name" value="RESPONSE_REGULATORY"/>
    <property type="match status" value="1"/>
</dbReference>
<dbReference type="InterPro" id="IPR011006">
    <property type="entry name" value="CheY-like_superfamily"/>
</dbReference>
<evidence type="ECO:0000259" key="9">
    <source>
        <dbReference type="PROSITE" id="PS50110"/>
    </source>
</evidence>
<dbReference type="CDD" id="cd00130">
    <property type="entry name" value="PAS"/>
    <property type="match status" value="2"/>
</dbReference>
<dbReference type="CDD" id="cd06225">
    <property type="entry name" value="HAMP"/>
    <property type="match status" value="1"/>
</dbReference>
<dbReference type="SUPFAM" id="SSF55785">
    <property type="entry name" value="PYP-like sensor domain (PAS domain)"/>
    <property type="match status" value="2"/>
</dbReference>
<dbReference type="PANTHER" id="PTHR43065">
    <property type="entry name" value="SENSOR HISTIDINE KINASE"/>
    <property type="match status" value="1"/>
</dbReference>
<dbReference type="SUPFAM" id="SSF47384">
    <property type="entry name" value="Homodimeric domain of signal transducing histidine kinase"/>
    <property type="match status" value="1"/>
</dbReference>
<dbReference type="PROSITE" id="PS50113">
    <property type="entry name" value="PAC"/>
    <property type="match status" value="1"/>
</dbReference>
<evidence type="ECO:0000256" key="1">
    <source>
        <dbReference type="ARBA" id="ARBA00000085"/>
    </source>
</evidence>
<dbReference type="SMART" id="SM00091">
    <property type="entry name" value="PAS"/>
    <property type="match status" value="2"/>
</dbReference>
<dbReference type="InterPro" id="IPR001789">
    <property type="entry name" value="Sig_transdc_resp-reg_receiver"/>
</dbReference>
<name>A0A0B0EFW3_9BACT</name>
<dbReference type="Gene3D" id="3.40.50.2300">
    <property type="match status" value="1"/>
</dbReference>
<dbReference type="SMART" id="SM00387">
    <property type="entry name" value="HATPase_c"/>
    <property type="match status" value="1"/>
</dbReference>
<dbReference type="SMART" id="SM00086">
    <property type="entry name" value="PAC"/>
    <property type="match status" value="2"/>
</dbReference>
<dbReference type="InterPro" id="IPR001610">
    <property type="entry name" value="PAC"/>
</dbReference>
<dbReference type="PRINTS" id="PR00344">
    <property type="entry name" value="BCTRLSENSOR"/>
</dbReference>
<dbReference type="Pfam" id="PF08448">
    <property type="entry name" value="PAS_4"/>
    <property type="match status" value="1"/>
</dbReference>
<dbReference type="PROSITE" id="PS50885">
    <property type="entry name" value="HAMP"/>
    <property type="match status" value="1"/>
</dbReference>
<accession>A0A0B0EFW3</accession>
<dbReference type="SMART" id="SM00304">
    <property type="entry name" value="HAMP"/>
    <property type="match status" value="1"/>
</dbReference>
<dbReference type="InterPro" id="IPR013656">
    <property type="entry name" value="PAS_4"/>
</dbReference>
<dbReference type="SMART" id="SM00448">
    <property type="entry name" value="REC"/>
    <property type="match status" value="1"/>
</dbReference>
<dbReference type="Pfam" id="PF02518">
    <property type="entry name" value="HATPase_c"/>
    <property type="match status" value="1"/>
</dbReference>
<sequence>MILRIGQKIVCILIMFRIGHAIKKNAADAIEKEAIMYYRGNPTEVERFVPFKSEEGESFYHYSTPIWIEEYCLKCHGKKEDAHVTIRTKYDTSFEYKIGELRGVMSIKLPASHLNSLVWSSFERDLWVHLASFSGMFFLISWMLNRYVTTPVRRLSAGIELVARGNYDQPIEGLSGEMDIVGKTFNQMSKQLGQRENELKKNEVRFRSVLSSLYEAAIIVYDRDGKVMSLWGTPEMDERYGIRSVDMVGMSIRDTVSPAYVEQALADIRTVFDAGEKKLVEYIVNVPGGSFWHETSLSPLRNNEGSITAVVGFVRDITERKQAEEAHLSSEKRLSSLSRATFEGIVFSKNGVFLDCNEQFADMVGYKVEDLIGIDGLTLVHPDDRELARSRITTGNEEPYESRLLCKDDSIIFCEVHAQMMLISGDRLRVTAFRNITERKRMEEELIKAQKLESVGILAGGIAHDFNNSLQTILGFISLAEMHKNLDVKTHEYLDNARKAIFQSKNLTLQLLTFSKGGEPVKRTVSISELIKSSVTLALSGSNVKCELCIPDNLWMVDADKGQLSQIFSNIIINAYQAMPEGGTVRVCAENINVTEKDHLPLKKEKYLKITVNDNGTGITQEHLQKIFDPFFTTKQKGSGLGLAITYSIIKKHGGNITVESEIGVGTTFSIYLPASQNEIPKEFALKEMDGFDIKSIEEQAEEKNIASKGKVLLMDDDYAIRTVLCKQLGNLKYDVEAVEEGSEVIRLYKNASEAGKPFDAVIMDLTISGGMGGKDAVKRLLKIAPDAKVIVVSGYANDPIMANYKEYGFKSVLAKPHEIYELDEALQRVIAETH</sequence>
<dbReference type="Gene3D" id="6.10.340.10">
    <property type="match status" value="1"/>
</dbReference>
<evidence type="ECO:0000259" key="11">
    <source>
        <dbReference type="PROSITE" id="PS50113"/>
    </source>
</evidence>
<evidence type="ECO:0000313" key="14">
    <source>
        <dbReference type="Proteomes" id="UP000030652"/>
    </source>
</evidence>
<evidence type="ECO:0000259" key="12">
    <source>
        <dbReference type="PROSITE" id="PS50885"/>
    </source>
</evidence>
<dbReference type="InterPro" id="IPR004358">
    <property type="entry name" value="Sig_transdc_His_kin-like_C"/>
</dbReference>
<dbReference type="CDD" id="cd00082">
    <property type="entry name" value="HisKA"/>
    <property type="match status" value="1"/>
</dbReference>
<dbReference type="PROSITE" id="PS50109">
    <property type="entry name" value="HIS_KIN"/>
    <property type="match status" value="1"/>
</dbReference>
<dbReference type="Pfam" id="PF00072">
    <property type="entry name" value="Response_reg"/>
    <property type="match status" value="1"/>
</dbReference>
<feature type="domain" description="PAS" evidence="10">
    <location>
        <begin position="345"/>
        <end position="399"/>
    </location>
</feature>
<dbReference type="NCBIfam" id="TIGR00229">
    <property type="entry name" value="sensory_box"/>
    <property type="match status" value="2"/>
</dbReference>
<dbReference type="GO" id="GO:0000155">
    <property type="term" value="F:phosphorelay sensor kinase activity"/>
    <property type="evidence" value="ECO:0007669"/>
    <property type="project" value="InterPro"/>
</dbReference>
<dbReference type="InterPro" id="IPR003594">
    <property type="entry name" value="HATPase_dom"/>
</dbReference>
<organism evidence="13 14">
    <name type="scientific">Candidatus Scalindua brodae</name>
    <dbReference type="NCBI Taxonomy" id="237368"/>
    <lineage>
        <taxon>Bacteria</taxon>
        <taxon>Pseudomonadati</taxon>
        <taxon>Planctomycetota</taxon>
        <taxon>Candidatus Brocadiia</taxon>
        <taxon>Candidatus Brocadiales</taxon>
        <taxon>Candidatus Scalinduaceae</taxon>
        <taxon>Candidatus Scalindua</taxon>
    </lineage>
</organism>
<evidence type="ECO:0000256" key="2">
    <source>
        <dbReference type="ARBA" id="ARBA00004370"/>
    </source>
</evidence>
<dbReference type="Gene3D" id="3.30.565.10">
    <property type="entry name" value="Histidine kinase-like ATPase, C-terminal domain"/>
    <property type="match status" value="1"/>
</dbReference>
<keyword evidence="4 7" id="KW-0597">Phosphoprotein</keyword>
<feature type="domain" description="PAC" evidence="11">
    <location>
        <begin position="273"/>
        <end position="329"/>
    </location>
</feature>
<keyword evidence="6 13" id="KW-0418">Kinase</keyword>
<evidence type="ECO:0000256" key="3">
    <source>
        <dbReference type="ARBA" id="ARBA00012438"/>
    </source>
</evidence>